<keyword evidence="2" id="KW-1185">Reference proteome</keyword>
<proteinExistence type="predicted"/>
<accession>A0A919LCY8</accession>
<name>A0A919LCY8_9ACTN</name>
<evidence type="ECO:0000313" key="2">
    <source>
        <dbReference type="Proteomes" id="UP000600026"/>
    </source>
</evidence>
<gene>
    <name evidence="1" type="ORF">Sxan_32000</name>
</gene>
<protein>
    <recommendedName>
        <fullName evidence="3">GNAT family N-acetyltransferase</fullName>
    </recommendedName>
</protein>
<sequence>MKTDIITGIAQVPAADWDRLARPAGLYLSHLWLAGEEADPTATAAYALVRDDDGTLLAAAPLYLVHTEPNSFYDPPEPAPGAALPRVVAGARRGYHSTPLTDPSLPAGLRAACLALLRDAARSYAAEHGTTHWWPYLTEPAAALLAPLYAAVPRPVEEDALIPLPGTGFDDYLASLPRKRQLAVRRERLEFRSAGLRVRQLPLGDCFREAGRLLAALQQSHGHAADSERVMTGLLERQAGAMGDRARVAAVHDGRRMVAFGLYYHFGGTTWLRAVGTDPSCPAPFAYFNVCYYLPIEDGYREGTSALHAGMRAIRAKRLRGARVSGLYALPDS</sequence>
<organism evidence="1 2">
    <name type="scientific">Streptomyces xanthophaeus</name>
    <dbReference type="NCBI Taxonomy" id="67385"/>
    <lineage>
        <taxon>Bacteria</taxon>
        <taxon>Bacillati</taxon>
        <taxon>Actinomycetota</taxon>
        <taxon>Actinomycetes</taxon>
        <taxon>Kitasatosporales</taxon>
        <taxon>Streptomycetaceae</taxon>
        <taxon>Streptomyces</taxon>
    </lineage>
</organism>
<dbReference type="RefSeq" id="WP_031146513.1">
    <property type="nucleotide sequence ID" value="NZ_BNEE01000006.1"/>
</dbReference>
<dbReference type="InterPro" id="IPR016181">
    <property type="entry name" value="Acyl_CoA_acyltransferase"/>
</dbReference>
<dbReference type="Proteomes" id="UP000600026">
    <property type="component" value="Unassembled WGS sequence"/>
</dbReference>
<reference evidence="1" key="1">
    <citation type="submission" date="2020-09" db="EMBL/GenBank/DDBJ databases">
        <title>Whole genome shotgun sequence of Streptomyces xanthophaeus NBRC 12829.</title>
        <authorList>
            <person name="Komaki H."/>
            <person name="Tamura T."/>
        </authorList>
    </citation>
    <scope>NUCLEOTIDE SEQUENCE</scope>
    <source>
        <strain evidence="1">NBRC 12829</strain>
    </source>
</reference>
<evidence type="ECO:0000313" key="1">
    <source>
        <dbReference type="EMBL" id="GHI85836.1"/>
    </source>
</evidence>
<dbReference type="InterPro" id="IPR007434">
    <property type="entry name" value="FemAB-like"/>
</dbReference>
<dbReference type="Gene3D" id="3.40.630.30">
    <property type="match status" value="1"/>
</dbReference>
<evidence type="ECO:0008006" key="3">
    <source>
        <dbReference type="Google" id="ProtNLM"/>
    </source>
</evidence>
<dbReference type="OrthoDB" id="8181984at2"/>
<dbReference type="EMBL" id="BNEE01000006">
    <property type="protein sequence ID" value="GHI85836.1"/>
    <property type="molecule type" value="Genomic_DNA"/>
</dbReference>
<dbReference type="AlphaFoldDB" id="A0A919LCY8"/>
<dbReference type="Pfam" id="PF04339">
    <property type="entry name" value="FemAB_like"/>
    <property type="match status" value="1"/>
</dbReference>
<comment type="caution">
    <text evidence="1">The sequence shown here is derived from an EMBL/GenBank/DDBJ whole genome shotgun (WGS) entry which is preliminary data.</text>
</comment>
<dbReference type="SUPFAM" id="SSF55729">
    <property type="entry name" value="Acyl-CoA N-acyltransferases (Nat)"/>
    <property type="match status" value="1"/>
</dbReference>